<name>A0A317XVB1_9BASI</name>
<dbReference type="EMBL" id="KZ819189">
    <property type="protein sequence ID" value="PWZ02224.1"/>
    <property type="molecule type" value="Genomic_DNA"/>
</dbReference>
<dbReference type="AlphaFoldDB" id="A0A317XVB1"/>
<evidence type="ECO:0000259" key="1">
    <source>
        <dbReference type="Pfam" id="PF12660"/>
    </source>
</evidence>
<gene>
    <name evidence="2" type="ORF">BCV70DRAFT_198499</name>
</gene>
<protein>
    <recommendedName>
        <fullName evidence="1">Transcription factor IIIC putative zinc-finger domain-containing protein</fullName>
    </recommendedName>
</protein>
<dbReference type="InParanoid" id="A0A317XVB1"/>
<evidence type="ECO:0000313" key="3">
    <source>
        <dbReference type="Proteomes" id="UP000246740"/>
    </source>
</evidence>
<keyword evidence="3" id="KW-1185">Reference proteome</keyword>
<proteinExistence type="predicted"/>
<dbReference type="OrthoDB" id="421374at2759"/>
<dbReference type="Pfam" id="PF12660">
    <property type="entry name" value="zf-TFIIIC"/>
    <property type="match status" value="1"/>
</dbReference>
<reference evidence="2 3" key="1">
    <citation type="journal article" date="2018" name="Mol. Biol. Evol.">
        <title>Broad Genomic Sampling Reveals a Smut Pathogenic Ancestry of the Fungal Clade Ustilaginomycotina.</title>
        <authorList>
            <person name="Kijpornyongpan T."/>
            <person name="Mondo S.J."/>
            <person name="Barry K."/>
            <person name="Sandor L."/>
            <person name="Lee J."/>
            <person name="Lipzen A."/>
            <person name="Pangilinan J."/>
            <person name="LaButti K."/>
            <person name="Hainaut M."/>
            <person name="Henrissat B."/>
            <person name="Grigoriev I.V."/>
            <person name="Spatafora J.W."/>
            <person name="Aime M.C."/>
        </authorList>
    </citation>
    <scope>NUCLEOTIDE SEQUENCE [LARGE SCALE GENOMIC DNA]</scope>
    <source>
        <strain evidence="2 3">MCA 3645</strain>
    </source>
</reference>
<organism evidence="2 3">
    <name type="scientific">Testicularia cyperi</name>
    <dbReference type="NCBI Taxonomy" id="1882483"/>
    <lineage>
        <taxon>Eukaryota</taxon>
        <taxon>Fungi</taxon>
        <taxon>Dikarya</taxon>
        <taxon>Basidiomycota</taxon>
        <taxon>Ustilaginomycotina</taxon>
        <taxon>Ustilaginomycetes</taxon>
        <taxon>Ustilaginales</taxon>
        <taxon>Anthracoideaceae</taxon>
        <taxon>Testicularia</taxon>
    </lineage>
</organism>
<dbReference type="STRING" id="1882483.A0A317XVB1"/>
<dbReference type="Proteomes" id="UP000246740">
    <property type="component" value="Unassembled WGS sequence"/>
</dbReference>
<accession>A0A317XVB1</accession>
<dbReference type="InterPro" id="IPR024764">
    <property type="entry name" value="TFIIIC_Znf"/>
</dbReference>
<evidence type="ECO:0000313" key="2">
    <source>
        <dbReference type="EMBL" id="PWZ02224.1"/>
    </source>
</evidence>
<feature type="domain" description="Transcription factor IIIC putative zinc-finger" evidence="1">
    <location>
        <begin position="69"/>
        <end position="120"/>
    </location>
</feature>
<sequence length="125" mass="13894">METEEQCAACCASLSLVYSETTQSFDWAKCKNSHIWRELNCSRPRRIPPFFRDRVAKFWLQSPPSPDTARCSITLAAMSDPTTRACTCCWAKSLVPGGAGQSEAERSMLEAASRCIYCGSCWVVP</sequence>